<evidence type="ECO:0000256" key="4">
    <source>
        <dbReference type="ARBA" id="ARBA00022723"/>
    </source>
</evidence>
<dbReference type="RefSeq" id="WP_103918963.1">
    <property type="nucleotide sequence ID" value="NZ_FMSV02000136.1"/>
</dbReference>
<keyword evidence="5 11" id="KW-0378">Hydrolase</keyword>
<dbReference type="Gene3D" id="3.10.450.350">
    <property type="match status" value="2"/>
</dbReference>
<name>A0A1H6F481_9GAMM</name>
<dbReference type="Gene3D" id="2.70.70.10">
    <property type="entry name" value="Glucose Permease (Domain IIA)"/>
    <property type="match status" value="1"/>
</dbReference>
<evidence type="ECO:0000259" key="10">
    <source>
        <dbReference type="Pfam" id="PF19425"/>
    </source>
</evidence>
<dbReference type="GO" id="GO:0006508">
    <property type="term" value="P:proteolysis"/>
    <property type="evidence" value="ECO:0007669"/>
    <property type="project" value="UniProtKB-KW"/>
</dbReference>
<dbReference type="InterPro" id="IPR011055">
    <property type="entry name" value="Dup_hybrid_motif"/>
</dbReference>
<dbReference type="AlphaFoldDB" id="A0A1H6F481"/>
<dbReference type="GO" id="GO:0046872">
    <property type="term" value="F:metal ion binding"/>
    <property type="evidence" value="ECO:0007669"/>
    <property type="project" value="UniProtKB-KW"/>
</dbReference>
<proteinExistence type="predicted"/>
<dbReference type="GO" id="GO:0030313">
    <property type="term" value="C:cell envelope"/>
    <property type="evidence" value="ECO:0007669"/>
    <property type="project" value="UniProtKB-SubCell"/>
</dbReference>
<reference evidence="11 12" key="1">
    <citation type="submission" date="2016-10" db="EMBL/GenBank/DDBJ databases">
        <authorList>
            <person name="de Groot N.N."/>
        </authorList>
    </citation>
    <scope>NUCLEOTIDE SEQUENCE [LARGE SCALE GENOMIC DNA]</scope>
    <source>
        <strain evidence="11">MBHS1</strain>
    </source>
</reference>
<dbReference type="InterPro" id="IPR050570">
    <property type="entry name" value="Cell_wall_metabolism_enzyme"/>
</dbReference>
<dbReference type="PANTHER" id="PTHR21666">
    <property type="entry name" value="PEPTIDASE-RELATED"/>
    <property type="match status" value="1"/>
</dbReference>
<keyword evidence="12" id="KW-1185">Reference proteome</keyword>
<dbReference type="SUPFAM" id="SSF51261">
    <property type="entry name" value="Duplicated hybrid motif"/>
    <property type="match status" value="1"/>
</dbReference>
<dbReference type="Pfam" id="PF04225">
    <property type="entry name" value="LysM_OapA"/>
    <property type="match status" value="1"/>
</dbReference>
<accession>A0A1H6F481</accession>
<evidence type="ECO:0000256" key="3">
    <source>
        <dbReference type="ARBA" id="ARBA00022670"/>
    </source>
</evidence>
<dbReference type="PANTHER" id="PTHR21666:SF288">
    <property type="entry name" value="CELL DIVISION PROTEIN YTFB"/>
    <property type="match status" value="1"/>
</dbReference>
<comment type="subcellular location">
    <subcellularLocation>
        <location evidence="2">Cell envelope</location>
    </subcellularLocation>
</comment>
<keyword evidence="6" id="KW-0862">Zinc</keyword>
<feature type="domain" description="Csd3-like second N-terminal" evidence="10">
    <location>
        <begin position="230"/>
        <end position="351"/>
    </location>
</feature>
<keyword evidence="7" id="KW-0482">Metalloprotease</keyword>
<dbReference type="GO" id="GO:0042834">
    <property type="term" value="F:peptidoglycan binding"/>
    <property type="evidence" value="ECO:0007669"/>
    <property type="project" value="InterPro"/>
</dbReference>
<sequence length="506" mass="55646">MVFRFFFIKKNAAYPPSPFLDYQERGLAHFEAASSHKIHRSKFITLSISVVGLSLAWWLNHSSASFTPAQELPPSINLTKAKPEPVQTSATPIASAASIASAPHTTILSQPKPIVVSAIPEIKQALNVESPIKDRWLELTIRSGDSLSKLFSQHKLNRKDLHKILQLKQHRKVFRSLRLGQKIQILHTADGHIQQLKLHSGPVHCLVIKASNENGKFIGTIEELALETRQKTASGQIQSSFFGSARKAGLSSAQVLALMKIFSWDIDFALDIRSGDRFNVVFEELHHQGKKVKTGAILAAEFINNGQVFRALRYQAADGSSTYYTPAGNSLQKAFIRTPVKVGRVTSHFNPNRRHPVLNRIRAHKGVDYGAPVGTPIYAAGNGRVKFIGRKGGYGNAIILQHAQKYTTLYGHMNAFAKGMKSGQRVKQGQLIGYVGKTGLASGPHLHYEFRVNGVHKNPLTVKLPKSLPMDKGFVKDFQQQTQAVLAQLNALGSVALNTASALSVE</sequence>
<dbReference type="EMBL" id="FMSV02000136">
    <property type="protein sequence ID" value="SEH04967.1"/>
    <property type="molecule type" value="Genomic_DNA"/>
</dbReference>
<evidence type="ECO:0000256" key="1">
    <source>
        <dbReference type="ARBA" id="ARBA00001947"/>
    </source>
</evidence>
<feature type="domain" description="M23ase beta-sheet core" evidence="8">
    <location>
        <begin position="363"/>
        <end position="459"/>
    </location>
</feature>
<feature type="domain" description="Opacity-associated protein A LysM-like" evidence="9">
    <location>
        <begin position="136"/>
        <end position="205"/>
    </location>
</feature>
<keyword evidence="4" id="KW-0479">Metal-binding</keyword>
<evidence type="ECO:0000256" key="2">
    <source>
        <dbReference type="ARBA" id="ARBA00004196"/>
    </source>
</evidence>
<dbReference type="Proteomes" id="UP000236724">
    <property type="component" value="Unassembled WGS sequence"/>
</dbReference>
<evidence type="ECO:0000313" key="12">
    <source>
        <dbReference type="Proteomes" id="UP000236724"/>
    </source>
</evidence>
<dbReference type="Pfam" id="PF01551">
    <property type="entry name" value="Peptidase_M23"/>
    <property type="match status" value="1"/>
</dbReference>
<dbReference type="CDD" id="cd12797">
    <property type="entry name" value="M23_peptidase"/>
    <property type="match status" value="1"/>
</dbReference>
<comment type="cofactor">
    <cofactor evidence="1">
        <name>Zn(2+)</name>
        <dbReference type="ChEBI" id="CHEBI:29105"/>
    </cofactor>
</comment>
<evidence type="ECO:0000259" key="9">
    <source>
        <dbReference type="Pfam" id="PF04225"/>
    </source>
</evidence>
<dbReference type="OrthoDB" id="9805070at2"/>
<protein>
    <submittedName>
        <fullName evidence="11">Murein DD-endopeptidase MepM</fullName>
        <ecNumber evidence="11">3.4.24.-</ecNumber>
    </submittedName>
</protein>
<evidence type="ECO:0000259" key="8">
    <source>
        <dbReference type="Pfam" id="PF01551"/>
    </source>
</evidence>
<evidence type="ECO:0000313" key="11">
    <source>
        <dbReference type="EMBL" id="SEH04967.1"/>
    </source>
</evidence>
<evidence type="ECO:0000256" key="7">
    <source>
        <dbReference type="ARBA" id="ARBA00023049"/>
    </source>
</evidence>
<dbReference type="InterPro" id="IPR007340">
    <property type="entry name" value="LysM_Opacity-associatedA"/>
</dbReference>
<organism evidence="11 12">
    <name type="scientific">Candidatus Venteria ishoeyi</name>
    <dbReference type="NCBI Taxonomy" id="1899563"/>
    <lineage>
        <taxon>Bacteria</taxon>
        <taxon>Pseudomonadati</taxon>
        <taxon>Pseudomonadota</taxon>
        <taxon>Gammaproteobacteria</taxon>
        <taxon>Thiotrichales</taxon>
        <taxon>Thiotrichaceae</taxon>
        <taxon>Venteria</taxon>
    </lineage>
</organism>
<dbReference type="InterPro" id="IPR045834">
    <property type="entry name" value="Csd3_N2"/>
</dbReference>
<dbReference type="FunFam" id="2.70.70.10:FF:000002">
    <property type="entry name" value="Murein DD-endopeptidase MepM"/>
    <property type="match status" value="1"/>
</dbReference>
<gene>
    <name evidence="11" type="primary">mepM_1</name>
    <name evidence="11" type="ORF">MBHS_00820</name>
</gene>
<dbReference type="InterPro" id="IPR016047">
    <property type="entry name" value="M23ase_b-sheet_dom"/>
</dbReference>
<evidence type="ECO:0000256" key="6">
    <source>
        <dbReference type="ARBA" id="ARBA00022833"/>
    </source>
</evidence>
<evidence type="ECO:0000256" key="5">
    <source>
        <dbReference type="ARBA" id="ARBA00022801"/>
    </source>
</evidence>
<keyword evidence="3" id="KW-0645">Protease</keyword>
<dbReference type="EC" id="3.4.24.-" evidence="11"/>
<dbReference type="GO" id="GO:0004222">
    <property type="term" value="F:metalloendopeptidase activity"/>
    <property type="evidence" value="ECO:0007669"/>
    <property type="project" value="TreeGrafter"/>
</dbReference>
<dbReference type="Pfam" id="PF19425">
    <property type="entry name" value="Csd3_N2"/>
    <property type="match status" value="1"/>
</dbReference>